<evidence type="ECO:0000256" key="11">
    <source>
        <dbReference type="ARBA" id="ARBA00040821"/>
    </source>
</evidence>
<evidence type="ECO:0000313" key="16">
    <source>
        <dbReference type="EMBL" id="RWS04886.1"/>
    </source>
</evidence>
<keyword evidence="7 13" id="KW-0472">Membrane</keyword>
<accession>A0A443QJP7</accession>
<evidence type="ECO:0000256" key="8">
    <source>
        <dbReference type="ARBA" id="ARBA00023157"/>
    </source>
</evidence>
<comment type="similarity">
    <text evidence="3">Belongs to the CD36 family.</text>
</comment>
<dbReference type="GO" id="GO:0005737">
    <property type="term" value="C:cytoplasm"/>
    <property type="evidence" value="ECO:0007669"/>
    <property type="project" value="TreeGrafter"/>
</dbReference>
<dbReference type="OrthoDB" id="514335at2759"/>
<keyword evidence="9" id="KW-0675">Receptor</keyword>
<dbReference type="Proteomes" id="UP000285301">
    <property type="component" value="Unassembled WGS sequence"/>
</dbReference>
<evidence type="ECO:0000256" key="5">
    <source>
        <dbReference type="ARBA" id="ARBA00022692"/>
    </source>
</evidence>
<evidence type="ECO:0000256" key="4">
    <source>
        <dbReference type="ARBA" id="ARBA00022475"/>
    </source>
</evidence>
<organism evidence="14 17">
    <name type="scientific">Dinothrombium tinctorium</name>
    <dbReference type="NCBI Taxonomy" id="1965070"/>
    <lineage>
        <taxon>Eukaryota</taxon>
        <taxon>Metazoa</taxon>
        <taxon>Ecdysozoa</taxon>
        <taxon>Arthropoda</taxon>
        <taxon>Chelicerata</taxon>
        <taxon>Arachnida</taxon>
        <taxon>Acari</taxon>
        <taxon>Acariformes</taxon>
        <taxon>Trombidiformes</taxon>
        <taxon>Prostigmata</taxon>
        <taxon>Anystina</taxon>
        <taxon>Parasitengona</taxon>
        <taxon>Trombidioidea</taxon>
        <taxon>Trombidiidae</taxon>
        <taxon>Dinothrombium</taxon>
    </lineage>
</organism>
<evidence type="ECO:0000256" key="3">
    <source>
        <dbReference type="ARBA" id="ARBA00010532"/>
    </source>
</evidence>
<evidence type="ECO:0000256" key="9">
    <source>
        <dbReference type="ARBA" id="ARBA00023170"/>
    </source>
</evidence>
<evidence type="ECO:0000313" key="15">
    <source>
        <dbReference type="EMBL" id="RWS03673.1"/>
    </source>
</evidence>
<evidence type="ECO:0000256" key="2">
    <source>
        <dbReference type="ARBA" id="ARBA00004651"/>
    </source>
</evidence>
<reference evidence="14 17" key="1">
    <citation type="journal article" date="2018" name="Gigascience">
        <title>Genomes of trombidid mites reveal novel predicted allergens and laterally-transferred genes associated with secondary metabolism.</title>
        <authorList>
            <person name="Dong X."/>
            <person name="Chaisiri K."/>
            <person name="Xia D."/>
            <person name="Armstrong S.D."/>
            <person name="Fang Y."/>
            <person name="Donnelly M.J."/>
            <person name="Kadowaki T."/>
            <person name="McGarry J.W."/>
            <person name="Darby A.C."/>
            <person name="Makepeace B.L."/>
        </authorList>
    </citation>
    <scope>NUCLEOTIDE SEQUENCE [LARGE SCALE GENOMIC DNA]</scope>
    <source>
        <strain evidence="14">UoL-WK</strain>
    </source>
</reference>
<keyword evidence="4" id="KW-1003">Cell membrane</keyword>
<evidence type="ECO:0000313" key="14">
    <source>
        <dbReference type="EMBL" id="RWS03199.1"/>
    </source>
</evidence>
<dbReference type="PANTHER" id="PTHR11923">
    <property type="entry name" value="SCAVENGER RECEPTOR CLASS B TYPE-1 SR-B1"/>
    <property type="match status" value="1"/>
</dbReference>
<proteinExistence type="inferred from homology"/>
<keyword evidence="5 13" id="KW-0812">Transmembrane</keyword>
<evidence type="ECO:0000313" key="17">
    <source>
        <dbReference type="Proteomes" id="UP000285301"/>
    </source>
</evidence>
<protein>
    <recommendedName>
        <fullName evidence="11">Scavenger receptor class B member 1</fullName>
    </recommendedName>
    <alternativeName>
        <fullName evidence="12">SR-BI</fullName>
    </alternativeName>
</protein>
<evidence type="ECO:0000256" key="13">
    <source>
        <dbReference type="SAM" id="Phobius"/>
    </source>
</evidence>
<dbReference type="GO" id="GO:0005901">
    <property type="term" value="C:caveola"/>
    <property type="evidence" value="ECO:0007669"/>
    <property type="project" value="UniProtKB-SubCell"/>
</dbReference>
<reference evidence="14" key="2">
    <citation type="submission" date="2018-11" db="EMBL/GenBank/DDBJ databases">
        <title>Trombidioid mite genomics.</title>
        <authorList>
            <person name="Dong X."/>
        </authorList>
    </citation>
    <scope>NUCLEOTIDE SEQUENCE</scope>
    <source>
        <strain evidence="14">UoL-WK</strain>
    </source>
</reference>
<name>A0A443QJP7_9ACAR</name>
<dbReference type="EMBL" id="NCKU01006739">
    <property type="protein sequence ID" value="RWS03199.1"/>
    <property type="molecule type" value="Genomic_DNA"/>
</dbReference>
<evidence type="ECO:0000256" key="6">
    <source>
        <dbReference type="ARBA" id="ARBA00022989"/>
    </source>
</evidence>
<feature type="non-terminal residue" evidence="14">
    <location>
        <position position="1"/>
    </location>
</feature>
<keyword evidence="6 13" id="KW-1133">Transmembrane helix</keyword>
<dbReference type="Pfam" id="PF01130">
    <property type="entry name" value="CD36"/>
    <property type="match status" value="1"/>
</dbReference>
<evidence type="ECO:0000256" key="12">
    <source>
        <dbReference type="ARBA" id="ARBA00042244"/>
    </source>
</evidence>
<dbReference type="InterPro" id="IPR002159">
    <property type="entry name" value="CD36_fam"/>
</dbReference>
<sequence length="465" mass="53263">TLPIVNSSESRTFPNWLRIPFPITNHLYLFNISNIEAVKEMKEKPQLKQIGPFVYSENRHKVNISWYSGTERTKTGGDTVEYEQVKRFHFHPELSNGTLNDSIYHLNVALISAGDHIRQQGGSDVEYFLLNSFVKMTGSVLYPHHTAGELLFNGYEDPLITFARKFHFNVPYDKFGWFYGKNNTASDGKFRIFTGVSNLADIGKMFEWNGETKLKAWSSNCNKLTDDTPGEIFAPFTTDSPRKFVKIFVGEICRPLKLYFSGVHSIYDVKIHRYEITKSTFDYSLDENKCYCPNNGTCPANGLTITSSCQYGAPVGVSSPHFLYAAKNYFEHIDGLKPDPELHKFFIDIEPTLGIPLRIAVRMQINVLLERNKKLNFAKKLKYPKVYYPQIWFDVSAQVDRETAKSLHLVQNVSSYVQISALIGAAIGFIMFCFTLHCYTKNLLMRRQMQKYRNLEVAPESPSTS</sequence>
<feature type="transmembrane region" description="Helical" evidence="13">
    <location>
        <begin position="416"/>
        <end position="439"/>
    </location>
</feature>
<evidence type="ECO:0000256" key="7">
    <source>
        <dbReference type="ARBA" id="ARBA00023136"/>
    </source>
</evidence>
<dbReference type="EMBL" id="NCKU01006276">
    <property type="protein sequence ID" value="RWS03673.1"/>
    <property type="molecule type" value="Genomic_DNA"/>
</dbReference>
<keyword evidence="17" id="KW-1185">Reference proteome</keyword>
<dbReference type="AlphaFoldDB" id="A0A443QJP7"/>
<keyword evidence="10" id="KW-0325">Glycoprotein</keyword>
<dbReference type="PRINTS" id="PR01609">
    <property type="entry name" value="CD36FAMILY"/>
</dbReference>
<dbReference type="EMBL" id="NCKU01005200">
    <property type="protein sequence ID" value="RWS04886.1"/>
    <property type="molecule type" value="Genomic_DNA"/>
</dbReference>
<evidence type="ECO:0000256" key="10">
    <source>
        <dbReference type="ARBA" id="ARBA00023180"/>
    </source>
</evidence>
<keyword evidence="8" id="KW-1015">Disulfide bond</keyword>
<dbReference type="GO" id="GO:0005044">
    <property type="term" value="F:scavenger receptor activity"/>
    <property type="evidence" value="ECO:0007669"/>
    <property type="project" value="TreeGrafter"/>
</dbReference>
<comment type="caution">
    <text evidence="14">The sequence shown here is derived from an EMBL/GenBank/DDBJ whole genome shotgun (WGS) entry which is preliminary data.</text>
</comment>
<dbReference type="PANTHER" id="PTHR11923:SF110">
    <property type="entry name" value="SCAVENGER RECEPTOR CLASS B MEMBER 1"/>
    <property type="match status" value="1"/>
</dbReference>
<comment type="subcellular location">
    <subcellularLocation>
        <location evidence="2">Cell membrane</location>
        <topology evidence="2">Multi-pass membrane protein</topology>
    </subcellularLocation>
    <subcellularLocation>
        <location evidence="1">Membrane</location>
        <location evidence="1">Caveola</location>
        <topology evidence="1">Multi-pass membrane protein</topology>
    </subcellularLocation>
</comment>
<dbReference type="STRING" id="1965070.A0A443QJP7"/>
<gene>
    <name evidence="15" type="ORF">B4U79_10013</name>
    <name evidence="16" type="ORF">B4U79_10625</name>
    <name evidence="14" type="ORF">B4U79_12300</name>
</gene>
<evidence type="ECO:0000256" key="1">
    <source>
        <dbReference type="ARBA" id="ARBA00004189"/>
    </source>
</evidence>